<dbReference type="RefSeq" id="WP_247029717.1">
    <property type="nucleotide sequence ID" value="NZ_JALKCH010000007.1"/>
</dbReference>
<reference evidence="1 2" key="1">
    <citation type="submission" date="2022-04" db="EMBL/GenBank/DDBJ databases">
        <authorList>
            <person name="Grouzdev D.S."/>
            <person name="Pantiukh K.S."/>
            <person name="Krutkina M.S."/>
        </authorList>
    </citation>
    <scope>NUCLEOTIDE SEQUENCE [LARGE SCALE GENOMIC DNA]</scope>
    <source>
        <strain evidence="1 2">6x-1</strain>
    </source>
</reference>
<sequence length="71" mass="8176">MEGEDLARLLCRLEAGMSLTVPDQWLEEVFPGSRLMRMQRVNEMAGRYHCLCHDGLGAQTFEKPAHPWRTC</sequence>
<dbReference type="EMBL" id="JALKCH010000007">
    <property type="protein sequence ID" value="MCK0197831.1"/>
    <property type="molecule type" value="Genomic_DNA"/>
</dbReference>
<evidence type="ECO:0000313" key="1">
    <source>
        <dbReference type="EMBL" id="MCK0197831.1"/>
    </source>
</evidence>
<gene>
    <name evidence="1" type="ORF">MWN34_13025</name>
</gene>
<accession>A0ABT0DCY9</accession>
<keyword evidence="2" id="KW-1185">Reference proteome</keyword>
<protein>
    <submittedName>
        <fullName evidence="1">Uncharacterized protein</fullName>
    </submittedName>
</protein>
<name>A0ABT0DCY9_9HYPH</name>
<organism evidence="1 2">
    <name type="scientific">Ancylobacter crimeensis</name>
    <dbReference type="NCBI Taxonomy" id="2579147"/>
    <lineage>
        <taxon>Bacteria</taxon>
        <taxon>Pseudomonadati</taxon>
        <taxon>Pseudomonadota</taxon>
        <taxon>Alphaproteobacteria</taxon>
        <taxon>Hyphomicrobiales</taxon>
        <taxon>Xanthobacteraceae</taxon>
        <taxon>Ancylobacter</taxon>
    </lineage>
</organism>
<comment type="caution">
    <text evidence="1">The sequence shown here is derived from an EMBL/GenBank/DDBJ whole genome shotgun (WGS) entry which is preliminary data.</text>
</comment>
<dbReference type="Proteomes" id="UP001203284">
    <property type="component" value="Unassembled WGS sequence"/>
</dbReference>
<evidence type="ECO:0000313" key="2">
    <source>
        <dbReference type="Proteomes" id="UP001203284"/>
    </source>
</evidence>
<proteinExistence type="predicted"/>